<keyword evidence="5" id="KW-1185">Reference proteome</keyword>
<evidence type="ECO:0000313" key="5">
    <source>
        <dbReference type="Proteomes" id="UP000247602"/>
    </source>
</evidence>
<dbReference type="OrthoDB" id="5197521at2"/>
<evidence type="ECO:0000256" key="1">
    <source>
        <dbReference type="SAM" id="MobiDB-lite"/>
    </source>
</evidence>
<feature type="region of interest" description="Disordered" evidence="1">
    <location>
        <begin position="1"/>
        <end position="97"/>
    </location>
</feature>
<organism evidence="4 5">
    <name type="scientific">Modestobacter versicolor</name>
    <dbReference type="NCBI Taxonomy" id="429133"/>
    <lineage>
        <taxon>Bacteria</taxon>
        <taxon>Bacillati</taxon>
        <taxon>Actinomycetota</taxon>
        <taxon>Actinomycetes</taxon>
        <taxon>Geodermatophilales</taxon>
        <taxon>Geodermatophilaceae</taxon>
        <taxon>Modestobacter</taxon>
    </lineage>
</organism>
<reference evidence="3 6" key="2">
    <citation type="submission" date="2020-08" db="EMBL/GenBank/DDBJ databases">
        <title>Sequencing the genomes of 1000 actinobacteria strains.</title>
        <authorList>
            <person name="Klenk H.-P."/>
        </authorList>
    </citation>
    <scope>NUCLEOTIDE SEQUENCE [LARGE SCALE GENOMIC DNA]</scope>
    <source>
        <strain evidence="3 6">DSM 16678</strain>
    </source>
</reference>
<evidence type="ECO:0000313" key="6">
    <source>
        <dbReference type="Proteomes" id="UP000580718"/>
    </source>
</evidence>
<keyword evidence="2" id="KW-0812">Transmembrane</keyword>
<evidence type="ECO:0000256" key="2">
    <source>
        <dbReference type="SAM" id="Phobius"/>
    </source>
</evidence>
<feature type="compositionally biased region" description="Low complexity" evidence="1">
    <location>
        <begin position="35"/>
        <end position="90"/>
    </location>
</feature>
<dbReference type="RefSeq" id="WP_110552829.1">
    <property type="nucleotide sequence ID" value="NZ_JACIBU010000001.1"/>
</dbReference>
<feature type="transmembrane region" description="Helical" evidence="2">
    <location>
        <begin position="105"/>
        <end position="127"/>
    </location>
</feature>
<dbReference type="Proteomes" id="UP000247602">
    <property type="component" value="Unassembled WGS sequence"/>
</dbReference>
<comment type="caution">
    <text evidence="4">The sequence shown here is derived from an EMBL/GenBank/DDBJ whole genome shotgun (WGS) entry which is preliminary data.</text>
</comment>
<name>A0A323V9G4_9ACTN</name>
<proteinExistence type="predicted"/>
<keyword evidence="2" id="KW-0472">Membrane</keyword>
<protein>
    <submittedName>
        <fullName evidence="4">Uncharacterized protein</fullName>
    </submittedName>
</protein>
<evidence type="ECO:0000313" key="4">
    <source>
        <dbReference type="EMBL" id="PZA20740.1"/>
    </source>
</evidence>
<evidence type="ECO:0000313" key="3">
    <source>
        <dbReference type="EMBL" id="MBB3676487.1"/>
    </source>
</evidence>
<dbReference type="EMBL" id="JACIBU010000001">
    <property type="protein sequence ID" value="MBB3676487.1"/>
    <property type="molecule type" value="Genomic_DNA"/>
</dbReference>
<dbReference type="EMBL" id="QKNV01000148">
    <property type="protein sequence ID" value="PZA20740.1"/>
    <property type="molecule type" value="Genomic_DNA"/>
</dbReference>
<feature type="compositionally biased region" description="Pro residues" evidence="1">
    <location>
        <begin position="1"/>
        <end position="12"/>
    </location>
</feature>
<dbReference type="Proteomes" id="UP000580718">
    <property type="component" value="Unassembled WGS sequence"/>
</dbReference>
<dbReference type="AlphaFoldDB" id="A0A323V9G4"/>
<sequence length="213" mass="22731">MSQPPGPLPPWERPQWQQGQPQDGAFGYGTPQDAQPSYGVPQYGQPQYGQPQYGQPQYGQPQYGQPQYGQPQYGAPQYGQPQYGAPQYGSYPPPPAAPSRGDRTVLLWFLGGALALVALVVGILVVVDGEGQDVVPAPAATQEPTGLGDDPALDRLAQECHDGLMSACDDLFVDSPLDSDYEAYGDTCAGRREGGQWSFCVDVFSDTEGSSGD</sequence>
<keyword evidence="2" id="KW-1133">Transmembrane helix</keyword>
<gene>
    <name evidence="4" type="ORF">DMO24_13875</name>
    <name evidence="3" type="ORF">FHX36_002222</name>
</gene>
<reference evidence="4 5" key="1">
    <citation type="submission" date="2018-06" db="EMBL/GenBank/DDBJ databases">
        <title>Draft genome sequence of Modestobacter versicolor CP153-2.</title>
        <authorList>
            <person name="Gundlapally S.R."/>
        </authorList>
    </citation>
    <scope>NUCLEOTIDE SEQUENCE [LARGE SCALE GENOMIC DNA]</scope>
    <source>
        <strain evidence="4 5">CP153-2</strain>
    </source>
</reference>
<accession>A0A323V9G4</accession>